<dbReference type="PROSITE" id="PS00624">
    <property type="entry name" value="GMC_OXRED_2"/>
    <property type="match status" value="1"/>
</dbReference>
<name>A0ABR7PIG4_9BURK</name>
<dbReference type="PANTHER" id="PTHR11552:SF147">
    <property type="entry name" value="CHOLINE DEHYDROGENASE, MITOCHONDRIAL"/>
    <property type="match status" value="1"/>
</dbReference>
<dbReference type="PROSITE" id="PS00623">
    <property type="entry name" value="GMC_OXRED_1"/>
    <property type="match status" value="1"/>
</dbReference>
<evidence type="ECO:0000256" key="5">
    <source>
        <dbReference type="RuleBase" id="RU003968"/>
    </source>
</evidence>
<evidence type="ECO:0000256" key="1">
    <source>
        <dbReference type="ARBA" id="ARBA00001974"/>
    </source>
</evidence>
<evidence type="ECO:0000256" key="2">
    <source>
        <dbReference type="ARBA" id="ARBA00010790"/>
    </source>
</evidence>
<keyword evidence="9" id="KW-1185">Reference proteome</keyword>
<dbReference type="InterPro" id="IPR007867">
    <property type="entry name" value="GMC_OxRtase_C"/>
</dbReference>
<proteinExistence type="inferred from homology"/>
<evidence type="ECO:0000259" key="6">
    <source>
        <dbReference type="PROSITE" id="PS00623"/>
    </source>
</evidence>
<evidence type="ECO:0000256" key="3">
    <source>
        <dbReference type="ARBA" id="ARBA00022630"/>
    </source>
</evidence>
<gene>
    <name evidence="8" type="ORF">F6X42_04800</name>
</gene>
<comment type="cofactor">
    <cofactor evidence="1">
        <name>FAD</name>
        <dbReference type="ChEBI" id="CHEBI:57692"/>
    </cofactor>
</comment>
<evidence type="ECO:0000259" key="7">
    <source>
        <dbReference type="PROSITE" id="PS00624"/>
    </source>
</evidence>
<dbReference type="EMBL" id="VZQQ01000003">
    <property type="protein sequence ID" value="MBC8745971.1"/>
    <property type="molecule type" value="Genomic_DNA"/>
</dbReference>
<feature type="domain" description="Glucose-methanol-choline oxidoreductase N-terminal" evidence="7">
    <location>
        <begin position="253"/>
        <end position="267"/>
    </location>
</feature>
<dbReference type="SUPFAM" id="SSF54373">
    <property type="entry name" value="FAD-linked reductases, C-terminal domain"/>
    <property type="match status" value="1"/>
</dbReference>
<dbReference type="InterPro" id="IPR012132">
    <property type="entry name" value="GMC_OxRdtase"/>
</dbReference>
<comment type="caution">
    <text evidence="8">The sequence shown here is derived from an EMBL/GenBank/DDBJ whole genome shotgun (WGS) entry which is preliminary data.</text>
</comment>
<dbReference type="Pfam" id="PF00732">
    <property type="entry name" value="GMC_oxred_N"/>
    <property type="match status" value="1"/>
</dbReference>
<dbReference type="SUPFAM" id="SSF51905">
    <property type="entry name" value="FAD/NAD(P)-binding domain"/>
    <property type="match status" value="1"/>
</dbReference>
<organism evidence="8 9">
    <name type="scientific">Paraburkholderia podalyriae</name>
    <dbReference type="NCBI Taxonomy" id="1938811"/>
    <lineage>
        <taxon>Bacteria</taxon>
        <taxon>Pseudomonadati</taxon>
        <taxon>Pseudomonadota</taxon>
        <taxon>Betaproteobacteria</taxon>
        <taxon>Burkholderiales</taxon>
        <taxon>Burkholderiaceae</taxon>
        <taxon>Paraburkholderia</taxon>
    </lineage>
</organism>
<evidence type="ECO:0000313" key="8">
    <source>
        <dbReference type="EMBL" id="MBC8745971.1"/>
    </source>
</evidence>
<dbReference type="Gene3D" id="3.50.50.60">
    <property type="entry name" value="FAD/NAD(P)-binding domain"/>
    <property type="match status" value="1"/>
</dbReference>
<evidence type="ECO:0000256" key="4">
    <source>
        <dbReference type="ARBA" id="ARBA00022827"/>
    </source>
</evidence>
<evidence type="ECO:0000313" key="9">
    <source>
        <dbReference type="Proteomes" id="UP000736373"/>
    </source>
</evidence>
<feature type="domain" description="Glucose-methanol-choline oxidoreductase N-terminal" evidence="6">
    <location>
        <begin position="81"/>
        <end position="104"/>
    </location>
</feature>
<accession>A0ABR7PIG4</accession>
<dbReference type="InterPro" id="IPR036188">
    <property type="entry name" value="FAD/NAD-bd_sf"/>
</dbReference>
<keyword evidence="4 5" id="KW-0274">FAD</keyword>
<reference evidence="8 9" key="1">
    <citation type="submission" date="2019-09" db="EMBL/GenBank/DDBJ databases">
        <title>Paraburkholderia podalyriae sp. nov., A South African Podalyria-associated rhizobium.</title>
        <authorList>
            <person name="Mavima L."/>
            <person name="Beukes C.W."/>
            <person name="Palmer M."/>
            <person name="De Meyer S.E."/>
            <person name="James E.K."/>
            <person name="Maluk M."/>
            <person name="Avontuur J.R."/>
            <person name="Chan W.Y."/>
            <person name="Venter S.N."/>
            <person name="Steenkamp E.T."/>
        </authorList>
    </citation>
    <scope>NUCLEOTIDE SEQUENCE [LARGE SCALE GENOMIC DNA]</scope>
    <source>
        <strain evidence="8 9">WC7.3b</strain>
    </source>
</reference>
<dbReference type="PIRSF" id="PIRSF000137">
    <property type="entry name" value="Alcohol_oxidase"/>
    <property type="match status" value="1"/>
</dbReference>
<comment type="similarity">
    <text evidence="2 5">Belongs to the GMC oxidoreductase family.</text>
</comment>
<dbReference type="RefSeq" id="WP_184057126.1">
    <property type="nucleotide sequence ID" value="NZ_VZQQ01000003.1"/>
</dbReference>
<protein>
    <submittedName>
        <fullName evidence="8">Choline dehydrogenase</fullName>
    </submittedName>
</protein>
<keyword evidence="3 5" id="KW-0285">Flavoprotein</keyword>
<dbReference type="Pfam" id="PF05199">
    <property type="entry name" value="GMC_oxred_C"/>
    <property type="match status" value="1"/>
</dbReference>
<dbReference type="Gene3D" id="3.30.560.10">
    <property type="entry name" value="Glucose Oxidase, domain 3"/>
    <property type="match status" value="1"/>
</dbReference>
<sequence length="557" mass="61291">METYDYIVIGAGSAGCVVASRLSEDKDIRVLLLEAGPAANSFWVKTPAGVGKLFHDSRFNWRYFTEPIRSMQRRKVYWPRGKVLGGTSAINGMVYMRGHPRDFDEWAAKGNPGWSWSEVLPYFLRSESNTRGASPFHGAEGPMCVSDPVLQHPTTDDFVEAAARAGIPRAADLNGPPHEGVGYQQFTIRDGRRHSSYDAFIAPVRHRPNLHVRSGIHVMRIVFEGRDATGVEVLEGGQRRVIHAAREVIVSAGALNSPHLLMLSGIGDGNMLQRFGITTLHHLPGVGRNLQDHFFAPQLLQCTPESSYNSSLHGLRKYWHGLRYLMTRGGYLALGMSPASAYVRSSPDSPQPDLQLVLRPMTFNFHPSSGEVMIDKFPGLSGVVVLLLPRSSGYVELASADPLQAPQFHPNYLGDNDDVQRMVIGMRMLRRILATEPLATRIVRETVPGAGAVTDEQLIDHLRAHGNCAWHQVGTCKMGNDQMAVVDARLRVRGVNRLRVIDASVMPQITAGNTSAPAMMIGEKGAEMIREDARDKDAFQAQVESALRHAPAVAKSM</sequence>
<dbReference type="InterPro" id="IPR000172">
    <property type="entry name" value="GMC_OxRdtase_N"/>
</dbReference>
<dbReference type="PANTHER" id="PTHR11552">
    <property type="entry name" value="GLUCOSE-METHANOL-CHOLINE GMC OXIDOREDUCTASE"/>
    <property type="match status" value="1"/>
</dbReference>
<dbReference type="Proteomes" id="UP000736373">
    <property type="component" value="Unassembled WGS sequence"/>
</dbReference>